<dbReference type="InterPro" id="IPR000396">
    <property type="entry name" value="Pdiesterase2"/>
</dbReference>
<dbReference type="GO" id="GO:0006198">
    <property type="term" value="P:cAMP catabolic process"/>
    <property type="evidence" value="ECO:0007669"/>
    <property type="project" value="InterPro"/>
</dbReference>
<dbReference type="PANTHER" id="PTHR28283:SF1">
    <property type="entry name" value="3',5'-CYCLIC-NUCLEOTIDE PHOSPHODIESTERASE 1"/>
    <property type="match status" value="1"/>
</dbReference>
<dbReference type="GO" id="GO:0004115">
    <property type="term" value="F:3',5'-cyclic-AMP phosphodiesterase activity"/>
    <property type="evidence" value="ECO:0007669"/>
    <property type="project" value="InterPro"/>
</dbReference>
<evidence type="ECO:0000313" key="2">
    <source>
        <dbReference type="EMBL" id="KAH8102887.1"/>
    </source>
</evidence>
<evidence type="ECO:0000256" key="1">
    <source>
        <dbReference type="SAM" id="MobiDB-lite"/>
    </source>
</evidence>
<proteinExistence type="predicted"/>
<dbReference type="GO" id="GO:1902660">
    <property type="term" value="P:negative regulation of glucose mediated signaling pathway"/>
    <property type="evidence" value="ECO:0007669"/>
    <property type="project" value="TreeGrafter"/>
</dbReference>
<dbReference type="AlphaFoldDB" id="A0A8K0USG6"/>
<feature type="region of interest" description="Disordered" evidence="1">
    <location>
        <begin position="272"/>
        <end position="318"/>
    </location>
</feature>
<dbReference type="InterPro" id="IPR036866">
    <property type="entry name" value="RibonucZ/Hydroxyglut_hydro"/>
</dbReference>
<evidence type="ECO:0000313" key="3">
    <source>
        <dbReference type="Proteomes" id="UP000813824"/>
    </source>
</evidence>
<protein>
    <submittedName>
        <fullName evidence="2">cAMP phosphodiesterases class-II-domain-containing protein</fullName>
    </submittedName>
</protein>
<dbReference type="SUPFAM" id="SSF56281">
    <property type="entry name" value="Metallo-hydrolase/oxidoreductase"/>
    <property type="match status" value="1"/>
</dbReference>
<gene>
    <name evidence="2" type="ORF">BXZ70DRAFT_926965</name>
</gene>
<reference evidence="2" key="1">
    <citation type="journal article" date="2021" name="New Phytol.">
        <title>Evolutionary innovations through gain and loss of genes in the ectomycorrhizal Boletales.</title>
        <authorList>
            <person name="Wu G."/>
            <person name="Miyauchi S."/>
            <person name="Morin E."/>
            <person name="Kuo A."/>
            <person name="Drula E."/>
            <person name="Varga T."/>
            <person name="Kohler A."/>
            <person name="Feng B."/>
            <person name="Cao Y."/>
            <person name="Lipzen A."/>
            <person name="Daum C."/>
            <person name="Hundley H."/>
            <person name="Pangilinan J."/>
            <person name="Johnson J."/>
            <person name="Barry K."/>
            <person name="LaButti K."/>
            <person name="Ng V."/>
            <person name="Ahrendt S."/>
            <person name="Min B."/>
            <person name="Choi I.G."/>
            <person name="Park H."/>
            <person name="Plett J.M."/>
            <person name="Magnuson J."/>
            <person name="Spatafora J.W."/>
            <person name="Nagy L.G."/>
            <person name="Henrissat B."/>
            <person name="Grigoriev I.V."/>
            <person name="Yang Z.L."/>
            <person name="Xu J."/>
            <person name="Martin F.M."/>
        </authorList>
    </citation>
    <scope>NUCLEOTIDE SEQUENCE</scope>
    <source>
        <strain evidence="2">KKN 215</strain>
    </source>
</reference>
<dbReference type="CDD" id="cd07735">
    <property type="entry name" value="class_II_PDE_MBL-fold"/>
    <property type="match status" value="1"/>
</dbReference>
<keyword evidence="3" id="KW-1185">Reference proteome</keyword>
<dbReference type="EMBL" id="JAEVFJ010000008">
    <property type="protein sequence ID" value="KAH8102887.1"/>
    <property type="molecule type" value="Genomic_DNA"/>
</dbReference>
<feature type="compositionally biased region" description="Basic residues" evidence="1">
    <location>
        <begin position="294"/>
        <end position="307"/>
    </location>
</feature>
<dbReference type="OrthoDB" id="258495at2759"/>
<comment type="caution">
    <text evidence="2">The sequence shown here is derived from an EMBL/GenBank/DDBJ whole genome shotgun (WGS) entry which is preliminary data.</text>
</comment>
<organism evidence="2 3">
    <name type="scientific">Cristinia sonorae</name>
    <dbReference type="NCBI Taxonomy" id="1940300"/>
    <lineage>
        <taxon>Eukaryota</taxon>
        <taxon>Fungi</taxon>
        <taxon>Dikarya</taxon>
        <taxon>Basidiomycota</taxon>
        <taxon>Agaricomycotina</taxon>
        <taxon>Agaricomycetes</taxon>
        <taxon>Agaricomycetidae</taxon>
        <taxon>Agaricales</taxon>
        <taxon>Pleurotineae</taxon>
        <taxon>Stephanosporaceae</taxon>
        <taxon>Cristinia</taxon>
    </lineage>
</organism>
<dbReference type="Gene3D" id="3.60.15.10">
    <property type="entry name" value="Ribonuclease Z/Hydroxyacylglutathione hydrolase-like"/>
    <property type="match status" value="1"/>
</dbReference>
<feature type="compositionally biased region" description="Low complexity" evidence="1">
    <location>
        <begin position="281"/>
        <end position="293"/>
    </location>
</feature>
<dbReference type="Pfam" id="PF02112">
    <property type="entry name" value="PDEase_II"/>
    <property type="match status" value="1"/>
</dbReference>
<sequence length="376" mass="41212">MPAFDLVVLGCGGGPNESNLSSYLLKPHDALWSDGIVALEAGSGIGALLQLLKTEPDLFGVRQDGKGHSAAEVFSWIRCYLITHAHLDHVNGVVLGAGAFPGPPRKIHATHQTLKDIESLFSDRIWPNLTSWEEENLPPYVSLIYSVLTPDGQYKPISKDISVHTMPLSHGRYPSCVLTMYDSAAFFVRHDPSGQEFLFFGDLEPDSIAGGGRTQAVWDTAAPLIPSRLSTIFIECSWPMGRPDDMLYGHLNPEHLIEELANLAASVWKTRNSNADREDTTSPSSDATSTNTPHRVRKRQKRNHKSFSHPSPPSADQLRGVLDGVRVVIIHCKDDLTGEYDRPVNLVIADQIRGLVEERGFGAEVVAAAQGMHISI</sequence>
<dbReference type="PANTHER" id="PTHR28283">
    <property type="entry name" value="3',5'-CYCLIC-NUCLEOTIDE PHOSPHODIESTERASE 1"/>
    <property type="match status" value="1"/>
</dbReference>
<dbReference type="PRINTS" id="PR00388">
    <property type="entry name" value="PDIESTERASE2"/>
</dbReference>
<dbReference type="GO" id="GO:0047555">
    <property type="term" value="F:3',5'-cyclic-GMP phosphodiesterase activity"/>
    <property type="evidence" value="ECO:0007669"/>
    <property type="project" value="TreeGrafter"/>
</dbReference>
<name>A0A8K0USG6_9AGAR</name>
<dbReference type="Proteomes" id="UP000813824">
    <property type="component" value="Unassembled WGS sequence"/>
</dbReference>
<accession>A0A8K0USG6</accession>